<dbReference type="Proteomes" id="UP001500784">
    <property type="component" value="Unassembled WGS sequence"/>
</dbReference>
<keyword evidence="3" id="KW-1185">Reference proteome</keyword>
<reference evidence="2 3" key="1">
    <citation type="journal article" date="2019" name="Int. J. Syst. Evol. Microbiol.">
        <title>The Global Catalogue of Microorganisms (GCM) 10K type strain sequencing project: providing services to taxonomists for standard genome sequencing and annotation.</title>
        <authorList>
            <consortium name="The Broad Institute Genomics Platform"/>
            <consortium name="The Broad Institute Genome Sequencing Center for Infectious Disease"/>
            <person name="Wu L."/>
            <person name="Ma J."/>
        </authorList>
    </citation>
    <scope>NUCLEOTIDE SEQUENCE [LARGE SCALE GENOMIC DNA]</scope>
    <source>
        <strain evidence="2 3">JCM 13316</strain>
    </source>
</reference>
<evidence type="ECO:0000313" key="2">
    <source>
        <dbReference type="EMBL" id="GAA1907539.1"/>
    </source>
</evidence>
<organism evidence="2 3">
    <name type="scientific">Arthrobacter gandavensis</name>
    <dbReference type="NCBI Taxonomy" id="169960"/>
    <lineage>
        <taxon>Bacteria</taxon>
        <taxon>Bacillati</taxon>
        <taxon>Actinomycetota</taxon>
        <taxon>Actinomycetes</taxon>
        <taxon>Micrococcales</taxon>
        <taxon>Micrococcaceae</taxon>
        <taxon>Arthrobacter</taxon>
    </lineage>
</organism>
<dbReference type="RefSeq" id="WP_152225315.1">
    <property type="nucleotide sequence ID" value="NZ_BAAALV010000002.1"/>
</dbReference>
<feature type="coiled-coil region" evidence="1">
    <location>
        <begin position="13"/>
        <end position="40"/>
    </location>
</feature>
<protein>
    <submittedName>
        <fullName evidence="2">Uncharacterized protein</fullName>
    </submittedName>
</protein>
<name>A0ABN2P1H2_9MICC</name>
<comment type="caution">
    <text evidence="2">The sequence shown here is derived from an EMBL/GenBank/DDBJ whole genome shotgun (WGS) entry which is preliminary data.</text>
</comment>
<accession>A0ABN2P1H2</accession>
<gene>
    <name evidence="2" type="ORF">GCM10009688_09430</name>
</gene>
<sequence>MAGGETAAQALRAAETAEALEEHAAELGSLQRELGNRDEEQWRSTAGTAFREQVYALVLELAACREALERAASARRVVSAAEQLGEWGWPE</sequence>
<evidence type="ECO:0000313" key="3">
    <source>
        <dbReference type="Proteomes" id="UP001500784"/>
    </source>
</evidence>
<dbReference type="EMBL" id="BAAALV010000002">
    <property type="protein sequence ID" value="GAA1907539.1"/>
    <property type="molecule type" value="Genomic_DNA"/>
</dbReference>
<proteinExistence type="predicted"/>
<keyword evidence="1" id="KW-0175">Coiled coil</keyword>
<evidence type="ECO:0000256" key="1">
    <source>
        <dbReference type="SAM" id="Coils"/>
    </source>
</evidence>